<dbReference type="GO" id="GO:0005615">
    <property type="term" value="C:extracellular space"/>
    <property type="evidence" value="ECO:0007669"/>
    <property type="project" value="TreeGrafter"/>
</dbReference>
<dbReference type="Pfam" id="PF00129">
    <property type="entry name" value="MHC_I"/>
    <property type="match status" value="1"/>
</dbReference>
<dbReference type="InterPro" id="IPR011162">
    <property type="entry name" value="MHC_I/II-like_Ag-recog"/>
</dbReference>
<dbReference type="SMART" id="SM00407">
    <property type="entry name" value="IGc1"/>
    <property type="match status" value="1"/>
</dbReference>
<feature type="transmembrane region" description="Helical" evidence="3">
    <location>
        <begin position="324"/>
        <end position="344"/>
    </location>
</feature>
<dbReference type="SUPFAM" id="SSF48726">
    <property type="entry name" value="Immunoglobulin"/>
    <property type="match status" value="1"/>
</dbReference>
<dbReference type="Gene3D" id="3.30.500.10">
    <property type="entry name" value="MHC class I-like antigen recognition-like"/>
    <property type="match status" value="1"/>
</dbReference>
<keyword evidence="3" id="KW-1133">Transmembrane helix</keyword>
<reference evidence="5" key="2">
    <citation type="submission" date="2025-09" db="UniProtKB">
        <authorList>
            <consortium name="Ensembl"/>
        </authorList>
    </citation>
    <scope>IDENTIFICATION</scope>
</reference>
<dbReference type="AlphaFoldDB" id="A0A3B4XII7"/>
<keyword evidence="3" id="KW-0812">Transmembrane</keyword>
<reference evidence="5" key="1">
    <citation type="submission" date="2025-08" db="UniProtKB">
        <authorList>
            <consortium name="Ensembl"/>
        </authorList>
    </citation>
    <scope>IDENTIFICATION</scope>
</reference>
<keyword evidence="1" id="KW-0325">Glycoprotein</keyword>
<dbReference type="InterPro" id="IPR001039">
    <property type="entry name" value="MHC_I_a_a1/a2"/>
</dbReference>
<name>A0A3B4XII7_SERLL</name>
<dbReference type="Pfam" id="PF07654">
    <property type="entry name" value="C1-set"/>
    <property type="match status" value="1"/>
</dbReference>
<dbReference type="PROSITE" id="PS50835">
    <property type="entry name" value="IG_LIKE"/>
    <property type="match status" value="1"/>
</dbReference>
<dbReference type="InterPro" id="IPR037055">
    <property type="entry name" value="MHC_I-like_Ag-recog_sf"/>
</dbReference>
<dbReference type="InterPro" id="IPR007110">
    <property type="entry name" value="Ig-like_dom"/>
</dbReference>
<dbReference type="PRINTS" id="PR01638">
    <property type="entry name" value="MHCCLASSI"/>
</dbReference>
<evidence type="ECO:0000313" key="6">
    <source>
        <dbReference type="Proteomes" id="UP000261360"/>
    </source>
</evidence>
<dbReference type="InterPro" id="IPR036179">
    <property type="entry name" value="Ig-like_dom_sf"/>
</dbReference>
<dbReference type="PANTHER" id="PTHR16675">
    <property type="entry name" value="MHC CLASS I-RELATED"/>
    <property type="match status" value="1"/>
</dbReference>
<dbReference type="InterPro" id="IPR011161">
    <property type="entry name" value="MHC_I-like_Ag-recog"/>
</dbReference>
<comment type="similarity">
    <text evidence="2">Belongs to the MHC class I family.</text>
</comment>
<dbReference type="InterPro" id="IPR050208">
    <property type="entry name" value="MHC_class-I_related"/>
</dbReference>
<feature type="domain" description="Ig-like" evidence="4">
    <location>
        <begin position="209"/>
        <end position="296"/>
    </location>
</feature>
<dbReference type="GO" id="GO:0009897">
    <property type="term" value="C:external side of plasma membrane"/>
    <property type="evidence" value="ECO:0007669"/>
    <property type="project" value="TreeGrafter"/>
</dbReference>
<dbReference type="InterPro" id="IPR003597">
    <property type="entry name" value="Ig_C1-set"/>
</dbReference>
<dbReference type="Proteomes" id="UP000261360">
    <property type="component" value="Unplaced"/>
</dbReference>
<dbReference type="Gene3D" id="2.60.40.10">
    <property type="entry name" value="Immunoglobulins"/>
    <property type="match status" value="1"/>
</dbReference>
<dbReference type="SUPFAM" id="SSF54452">
    <property type="entry name" value="MHC antigen-recognition domain"/>
    <property type="match status" value="1"/>
</dbReference>
<dbReference type="GeneTree" id="ENSGT01120000271828"/>
<accession>A0A3B4XII7</accession>
<evidence type="ECO:0000313" key="5">
    <source>
        <dbReference type="Ensembl" id="ENSSLDP00000011863.1"/>
    </source>
</evidence>
<dbReference type="InterPro" id="IPR013783">
    <property type="entry name" value="Ig-like_fold"/>
</dbReference>
<evidence type="ECO:0000256" key="3">
    <source>
        <dbReference type="SAM" id="Phobius"/>
    </source>
</evidence>
<evidence type="ECO:0000259" key="4">
    <source>
        <dbReference type="PROSITE" id="PS50835"/>
    </source>
</evidence>
<evidence type="ECO:0000256" key="2">
    <source>
        <dbReference type="RuleBase" id="RU004439"/>
    </source>
</evidence>
<keyword evidence="6" id="KW-1185">Reference proteome</keyword>
<organism evidence="5 6">
    <name type="scientific">Seriola lalandi dorsalis</name>
    <dbReference type="NCBI Taxonomy" id="1841481"/>
    <lineage>
        <taxon>Eukaryota</taxon>
        <taxon>Metazoa</taxon>
        <taxon>Chordata</taxon>
        <taxon>Craniata</taxon>
        <taxon>Vertebrata</taxon>
        <taxon>Euteleostomi</taxon>
        <taxon>Actinopterygii</taxon>
        <taxon>Neopterygii</taxon>
        <taxon>Teleostei</taxon>
        <taxon>Neoteleostei</taxon>
        <taxon>Acanthomorphata</taxon>
        <taxon>Carangaria</taxon>
        <taxon>Carangiformes</taxon>
        <taxon>Carangidae</taxon>
        <taxon>Seriola</taxon>
    </lineage>
</organism>
<protein>
    <recommendedName>
        <fullName evidence="4">Ig-like domain-containing protein</fullName>
    </recommendedName>
</protein>
<dbReference type="FunFam" id="2.60.40.10:FF:000943">
    <property type="entry name" value="Classical MHC class I molecule, alpha-chain"/>
    <property type="match status" value="1"/>
</dbReference>
<sequence>MVGEDLSLVHVLMKILSIFHPEHHVKHFMRFYIMMSSGNPNIPDYFIMANFEEVVMVYYDTNMKTLEPRHDWARRLMVDDPQHWDTISEDGIHYEQVFRVDTDSFKQDSNQTGGVHIIQQYWGCEWDNETEKLDGFLQYGYNGEDFLTFDRETETWTAANPRAETTKLEWDGDTTRTVLWTNLLAKSCPAWLKKYFIYTNGLLQIPERPSVSLLQKTPSSPVSCHATGFYPHRAVMFWRKDGEELYEDVDQGEILPNHDETFQMSVYLNLSSINPEDWRRYDCVFQLSGVTEETVTALHKPVIRTNWEKTGIGNDQETPSDKTLPIIVAVVVLVILISIIGFTVHKKKTGERLRGFYCNTEATCVSERGLVYQSERE</sequence>
<dbReference type="STRING" id="1841481.ENSSLDP00000011863"/>
<keyword evidence="3" id="KW-0472">Membrane</keyword>
<proteinExistence type="inferred from homology"/>
<evidence type="ECO:0000256" key="1">
    <source>
        <dbReference type="ARBA" id="ARBA00023180"/>
    </source>
</evidence>
<dbReference type="PANTHER" id="PTHR16675:SF237">
    <property type="entry name" value="MHC CLASS I ANTIGEN TRANSCRIPT VARIANT 1-RELATED"/>
    <property type="match status" value="1"/>
</dbReference>
<dbReference type="GO" id="GO:0006955">
    <property type="term" value="P:immune response"/>
    <property type="evidence" value="ECO:0007669"/>
    <property type="project" value="TreeGrafter"/>
</dbReference>
<dbReference type="Ensembl" id="ENSSLDT00000012299.1">
    <property type="protein sequence ID" value="ENSSLDP00000011863.1"/>
    <property type="gene ID" value="ENSSLDG00000006824.1"/>
</dbReference>